<dbReference type="AlphaFoldDB" id="A0A292YNJ9"/>
<evidence type="ECO:0000259" key="1">
    <source>
        <dbReference type="Pfam" id="PF02036"/>
    </source>
</evidence>
<dbReference type="EMBL" id="BDUF01000056">
    <property type="protein sequence ID" value="GAX90343.1"/>
    <property type="molecule type" value="Genomic_DNA"/>
</dbReference>
<reference evidence="3" key="1">
    <citation type="submission" date="2017-07" db="EMBL/GenBank/DDBJ databases">
        <title>Draft genome sequence of Effusibacillus lacus strain skLN1.</title>
        <authorList>
            <person name="Watanabe M."/>
            <person name="Kojima H."/>
            <person name="Fukui M."/>
        </authorList>
    </citation>
    <scope>NUCLEOTIDE SEQUENCE [LARGE SCALE GENOMIC DNA]</scope>
    <source>
        <strain evidence="3">skLN1</strain>
    </source>
</reference>
<protein>
    <submittedName>
        <fullName evidence="2">Sterol carrier protein</fullName>
    </submittedName>
</protein>
<organism evidence="2 3">
    <name type="scientific">Effusibacillus lacus</name>
    <dbReference type="NCBI Taxonomy" id="1348429"/>
    <lineage>
        <taxon>Bacteria</taxon>
        <taxon>Bacillati</taxon>
        <taxon>Bacillota</taxon>
        <taxon>Bacilli</taxon>
        <taxon>Bacillales</taxon>
        <taxon>Alicyclobacillaceae</taxon>
        <taxon>Effusibacillus</taxon>
    </lineage>
</organism>
<dbReference type="RefSeq" id="WP_096182067.1">
    <property type="nucleotide sequence ID" value="NZ_BDUF01000056.1"/>
</dbReference>
<dbReference type="Pfam" id="PF02036">
    <property type="entry name" value="SCP2"/>
    <property type="match status" value="1"/>
</dbReference>
<dbReference type="Gene3D" id="3.30.1050.10">
    <property type="entry name" value="SCP2 sterol-binding domain"/>
    <property type="match status" value="1"/>
</dbReference>
<dbReference type="PANTHER" id="PTHR10094:SF25">
    <property type="entry name" value="SCP2 STEROL-BINDING DOMAIN-CONTAINING PROTEIN 1"/>
    <property type="match status" value="1"/>
</dbReference>
<dbReference type="PANTHER" id="PTHR10094">
    <property type="entry name" value="STEROL CARRIER PROTEIN 2 SCP-2 FAMILY PROTEIN"/>
    <property type="match status" value="1"/>
</dbReference>
<accession>A0A292YNJ9</accession>
<feature type="domain" description="SCP2" evidence="1">
    <location>
        <begin position="17"/>
        <end position="106"/>
    </location>
</feature>
<dbReference type="InterPro" id="IPR003033">
    <property type="entry name" value="SCP2_sterol-bd_dom"/>
</dbReference>
<dbReference type="GO" id="GO:0005829">
    <property type="term" value="C:cytosol"/>
    <property type="evidence" value="ECO:0007669"/>
    <property type="project" value="TreeGrafter"/>
</dbReference>
<keyword evidence="3" id="KW-1185">Reference proteome</keyword>
<dbReference type="OrthoDB" id="9804656at2"/>
<proteinExistence type="predicted"/>
<evidence type="ECO:0000313" key="2">
    <source>
        <dbReference type="EMBL" id="GAX90343.1"/>
    </source>
</evidence>
<dbReference type="Proteomes" id="UP000217785">
    <property type="component" value="Unassembled WGS sequence"/>
</dbReference>
<gene>
    <name evidence="2" type="ORF">EFBL_1969</name>
</gene>
<evidence type="ECO:0000313" key="3">
    <source>
        <dbReference type="Proteomes" id="UP000217785"/>
    </source>
</evidence>
<comment type="caution">
    <text evidence="2">The sequence shown here is derived from an EMBL/GenBank/DDBJ whole genome shotgun (WGS) entry which is preliminary data.</text>
</comment>
<name>A0A292YNJ9_9BACL</name>
<dbReference type="SUPFAM" id="SSF55718">
    <property type="entry name" value="SCP-like"/>
    <property type="match status" value="1"/>
</dbReference>
<dbReference type="InterPro" id="IPR036527">
    <property type="entry name" value="SCP2_sterol-bd_dom_sf"/>
</dbReference>
<sequence>MAVKEAVTAMVEKMNANPEGIVNTNVVYQFDLTGTEAGSFQLKFENGKVEYLEGVVEEPKCTLQMSDESFLKFAAGNFNPTMAFMTGKLKIEGSMGYAMKLSSILDNYK</sequence>